<feature type="region of interest" description="Disordered" evidence="1">
    <location>
        <begin position="441"/>
        <end position="532"/>
    </location>
</feature>
<feature type="compositionally biased region" description="Basic and acidic residues" evidence="1">
    <location>
        <begin position="865"/>
        <end position="878"/>
    </location>
</feature>
<feature type="region of interest" description="Disordered" evidence="1">
    <location>
        <begin position="368"/>
        <end position="398"/>
    </location>
</feature>
<organism evidence="2 3">
    <name type="scientific">Pseudopithomyces chartarum</name>
    <dbReference type="NCBI Taxonomy" id="1892770"/>
    <lineage>
        <taxon>Eukaryota</taxon>
        <taxon>Fungi</taxon>
        <taxon>Dikarya</taxon>
        <taxon>Ascomycota</taxon>
        <taxon>Pezizomycotina</taxon>
        <taxon>Dothideomycetes</taxon>
        <taxon>Pleosporomycetidae</taxon>
        <taxon>Pleosporales</taxon>
        <taxon>Massarineae</taxon>
        <taxon>Didymosphaeriaceae</taxon>
        <taxon>Pseudopithomyces</taxon>
    </lineage>
</organism>
<evidence type="ECO:0000313" key="2">
    <source>
        <dbReference type="EMBL" id="KAK3203232.1"/>
    </source>
</evidence>
<dbReference type="AlphaFoldDB" id="A0AAN6LSF9"/>
<comment type="caution">
    <text evidence="2">The sequence shown here is derived from an EMBL/GenBank/DDBJ whole genome shotgun (WGS) entry which is preliminary data.</text>
</comment>
<feature type="compositionally biased region" description="Acidic residues" evidence="1">
    <location>
        <begin position="895"/>
        <end position="907"/>
    </location>
</feature>
<feature type="compositionally biased region" description="Basic and acidic residues" evidence="1">
    <location>
        <begin position="830"/>
        <end position="856"/>
    </location>
</feature>
<dbReference type="Proteomes" id="UP001280581">
    <property type="component" value="Unassembled WGS sequence"/>
</dbReference>
<protein>
    <submittedName>
        <fullName evidence="2">Uncharacterized protein</fullName>
    </submittedName>
</protein>
<name>A0AAN6LSF9_9PLEO</name>
<reference evidence="2 3" key="1">
    <citation type="submission" date="2021-02" db="EMBL/GenBank/DDBJ databases">
        <title>Genome assembly of Pseudopithomyces chartarum.</title>
        <authorList>
            <person name="Jauregui R."/>
            <person name="Singh J."/>
            <person name="Voisey C."/>
        </authorList>
    </citation>
    <scope>NUCLEOTIDE SEQUENCE [LARGE SCALE GENOMIC DNA]</scope>
    <source>
        <strain evidence="2 3">AGR01</strain>
    </source>
</reference>
<accession>A0AAN6LSF9</accession>
<gene>
    <name evidence="2" type="ORF">GRF29_112g617603</name>
</gene>
<proteinExistence type="predicted"/>
<feature type="compositionally biased region" description="Polar residues" evidence="1">
    <location>
        <begin position="452"/>
        <end position="473"/>
    </location>
</feature>
<evidence type="ECO:0000256" key="1">
    <source>
        <dbReference type="SAM" id="MobiDB-lite"/>
    </source>
</evidence>
<dbReference type="EMBL" id="WVTA01000011">
    <property type="protein sequence ID" value="KAK3203232.1"/>
    <property type="molecule type" value="Genomic_DNA"/>
</dbReference>
<keyword evidence="3" id="KW-1185">Reference proteome</keyword>
<feature type="region of interest" description="Disordered" evidence="1">
    <location>
        <begin position="830"/>
        <end position="907"/>
    </location>
</feature>
<sequence length="907" mass="102089">MAHGFDRDYGPVNLVVHAPGSENSRTASDLEMMPYGGSCILDPHKPAHLGPTFAHSEHSGNGVLLNRRTPSPEDYHNFILYHGSQKVYEATFIQRFLAHALHSNQLDHCLPPNNENRKHVHQYLKCVLDNVNRLHRKMVYNTKSRIVKFMASDGKDTTPLWDCDQFDSRVFAEFTPSKPFSVVETMNQSWHKAFQPPSMIPIREADYSAGLNISPFEEIDNVTERTTLFTMDGITSTTPHHPDLCEPRNTELRRGDFSDATVHGMSRRFPHGIPPQRSGPYDSDERSGDTRHITEEPPLESCNNNQNAVLLGPDLDTYSESLESERNTTADADNFFEEHIQSEHSIDDDAARSESETLLSVEEHTHLENLVQSDVPSRHSHSSTPLEKTPSIANGKDWRTRLIEDHKRRLAEKWPNARRPQRSLNFGVCVKQAIAQGRLKLSKAGEQVDPDSATSPSPAIQDRSSPDNYQCVRQSIEPKDHSGHGHNLQAEPAYPASPPHPLSGRSQDTLERPTRSPSIVPPRKRQKTMKQKPTALISDTQFLSNHTSSALSPSGALNRLETLTEIPPQAYFKKKTEDEQPAWRCGISHCMGAYYNSGDRKNCHNSIGKDAYWSAISEGATSDEAWQKGIEAVETYLQAAAMKKEKKEPALKPAPVSEPMDLDPHPSGSVVMEHGQTLPKKASFRKLTRERNENKAWRCDVNHAFGRYYMAGDVKSCPGCGSSSKGFGKHFELDFFLPPETVVQQKAPDLVKWKPRKAYKLAKKSQREKQHVSHNQIASKKYWELVDQGHEHVEGSYAAETLELAIKATEQHILAKLEASRVKLEMDLSKNEEASRHMNKFEVGRDERQDVDHQELHPSNQKKRSREELESEELHGVVECEIGSGTERPNIDVASLDDESTSSSDSD</sequence>
<feature type="region of interest" description="Disordered" evidence="1">
    <location>
        <begin position="263"/>
        <end position="306"/>
    </location>
</feature>
<feature type="compositionally biased region" description="Basic and acidic residues" evidence="1">
    <location>
        <begin position="283"/>
        <end position="295"/>
    </location>
</feature>
<evidence type="ECO:0000313" key="3">
    <source>
        <dbReference type="Proteomes" id="UP001280581"/>
    </source>
</evidence>